<organism evidence="2 3">
    <name type="scientific">Dreissena polymorpha</name>
    <name type="common">Zebra mussel</name>
    <name type="synonym">Mytilus polymorpha</name>
    <dbReference type="NCBI Taxonomy" id="45954"/>
    <lineage>
        <taxon>Eukaryota</taxon>
        <taxon>Metazoa</taxon>
        <taxon>Spiralia</taxon>
        <taxon>Lophotrochozoa</taxon>
        <taxon>Mollusca</taxon>
        <taxon>Bivalvia</taxon>
        <taxon>Autobranchia</taxon>
        <taxon>Heteroconchia</taxon>
        <taxon>Euheterodonta</taxon>
        <taxon>Imparidentia</taxon>
        <taxon>Neoheterodontei</taxon>
        <taxon>Myida</taxon>
        <taxon>Dreissenoidea</taxon>
        <taxon>Dreissenidae</taxon>
        <taxon>Dreissena</taxon>
    </lineage>
</organism>
<accession>A0A9D4F3X8</accession>
<gene>
    <name evidence="2" type="ORF">DPMN_144820</name>
</gene>
<dbReference type="AlphaFoldDB" id="A0A9D4F3X8"/>
<keyword evidence="1" id="KW-0472">Membrane</keyword>
<keyword evidence="1" id="KW-1133">Transmembrane helix</keyword>
<reference evidence="2" key="2">
    <citation type="submission" date="2020-11" db="EMBL/GenBank/DDBJ databases">
        <authorList>
            <person name="McCartney M.A."/>
            <person name="Auch B."/>
            <person name="Kono T."/>
            <person name="Mallez S."/>
            <person name="Becker A."/>
            <person name="Gohl D.M."/>
            <person name="Silverstein K.A.T."/>
            <person name="Koren S."/>
            <person name="Bechman K.B."/>
            <person name="Herman A."/>
            <person name="Abrahante J.E."/>
            <person name="Garbe J."/>
        </authorList>
    </citation>
    <scope>NUCLEOTIDE SEQUENCE</scope>
    <source>
        <strain evidence="2">Duluth1</strain>
        <tissue evidence="2">Whole animal</tissue>
    </source>
</reference>
<reference evidence="2" key="1">
    <citation type="journal article" date="2019" name="bioRxiv">
        <title>The Genome of the Zebra Mussel, Dreissena polymorpha: A Resource for Invasive Species Research.</title>
        <authorList>
            <person name="McCartney M.A."/>
            <person name="Auch B."/>
            <person name="Kono T."/>
            <person name="Mallez S."/>
            <person name="Zhang Y."/>
            <person name="Obille A."/>
            <person name="Becker A."/>
            <person name="Abrahante J.E."/>
            <person name="Garbe J."/>
            <person name="Badalamenti J.P."/>
            <person name="Herman A."/>
            <person name="Mangelson H."/>
            <person name="Liachko I."/>
            <person name="Sullivan S."/>
            <person name="Sone E.D."/>
            <person name="Koren S."/>
            <person name="Silverstein K.A.T."/>
            <person name="Beckman K.B."/>
            <person name="Gohl D.M."/>
        </authorList>
    </citation>
    <scope>NUCLEOTIDE SEQUENCE</scope>
    <source>
        <strain evidence="2">Duluth1</strain>
        <tissue evidence="2">Whole animal</tissue>
    </source>
</reference>
<feature type="transmembrane region" description="Helical" evidence="1">
    <location>
        <begin position="27"/>
        <end position="47"/>
    </location>
</feature>
<keyword evidence="3" id="KW-1185">Reference proteome</keyword>
<proteinExistence type="predicted"/>
<evidence type="ECO:0000313" key="2">
    <source>
        <dbReference type="EMBL" id="KAH3791337.1"/>
    </source>
</evidence>
<evidence type="ECO:0000313" key="3">
    <source>
        <dbReference type="Proteomes" id="UP000828390"/>
    </source>
</evidence>
<sequence>MKVVKATSLLYQIQLPAWISPNYRSRILTSTSFYLLCLVLQLLFLFLTSCKNIENRENADP</sequence>
<name>A0A9D4F3X8_DREPO</name>
<keyword evidence="1" id="KW-0812">Transmembrane</keyword>
<dbReference type="Proteomes" id="UP000828390">
    <property type="component" value="Unassembled WGS sequence"/>
</dbReference>
<dbReference type="EMBL" id="JAIWYP010000007">
    <property type="protein sequence ID" value="KAH3791337.1"/>
    <property type="molecule type" value="Genomic_DNA"/>
</dbReference>
<comment type="caution">
    <text evidence="2">The sequence shown here is derived from an EMBL/GenBank/DDBJ whole genome shotgun (WGS) entry which is preliminary data.</text>
</comment>
<evidence type="ECO:0000256" key="1">
    <source>
        <dbReference type="SAM" id="Phobius"/>
    </source>
</evidence>
<protein>
    <submittedName>
        <fullName evidence="2">Uncharacterized protein</fullName>
    </submittedName>
</protein>